<feature type="region of interest" description="Disordered" evidence="1">
    <location>
        <begin position="192"/>
        <end position="211"/>
    </location>
</feature>
<organism evidence="3 4">
    <name type="scientific">Perca flavescens</name>
    <name type="common">American yellow perch</name>
    <name type="synonym">Morone flavescens</name>
    <dbReference type="NCBI Taxonomy" id="8167"/>
    <lineage>
        <taxon>Eukaryota</taxon>
        <taxon>Metazoa</taxon>
        <taxon>Chordata</taxon>
        <taxon>Craniata</taxon>
        <taxon>Vertebrata</taxon>
        <taxon>Euteleostomi</taxon>
        <taxon>Actinopterygii</taxon>
        <taxon>Neopterygii</taxon>
        <taxon>Teleostei</taxon>
        <taxon>Neoteleostei</taxon>
        <taxon>Acanthomorphata</taxon>
        <taxon>Eupercaria</taxon>
        <taxon>Perciformes</taxon>
        <taxon>Percoidei</taxon>
        <taxon>Percidae</taxon>
        <taxon>Percinae</taxon>
        <taxon>Perca</taxon>
    </lineage>
</organism>
<proteinExistence type="predicted"/>
<accession>A0A484CNN7</accession>
<dbReference type="AlphaFoldDB" id="A0A484CNN7"/>
<keyword evidence="4" id="KW-1185">Reference proteome</keyword>
<dbReference type="STRING" id="8167.A0A484CNN7"/>
<dbReference type="Proteomes" id="UP000295070">
    <property type="component" value="Chromosome 14"/>
</dbReference>
<feature type="compositionally biased region" description="Low complexity" evidence="1">
    <location>
        <begin position="165"/>
        <end position="187"/>
    </location>
</feature>
<evidence type="ECO:0000313" key="4">
    <source>
        <dbReference type="Proteomes" id="UP000295070"/>
    </source>
</evidence>
<feature type="region of interest" description="Disordered" evidence="1">
    <location>
        <begin position="130"/>
        <end position="187"/>
    </location>
</feature>
<keyword evidence="2" id="KW-0732">Signal</keyword>
<feature type="compositionally biased region" description="Polar residues" evidence="1">
    <location>
        <begin position="85"/>
        <end position="94"/>
    </location>
</feature>
<evidence type="ECO:0000256" key="2">
    <source>
        <dbReference type="SAM" id="SignalP"/>
    </source>
</evidence>
<reference evidence="3 4" key="1">
    <citation type="submission" date="2019-01" db="EMBL/GenBank/DDBJ databases">
        <title>A chromosome-scale genome assembly of the yellow perch, Perca flavescens.</title>
        <authorList>
            <person name="Feron R."/>
            <person name="Morvezen R."/>
            <person name="Bestin A."/>
            <person name="Haffray P."/>
            <person name="Klopp C."/>
            <person name="Zahm M."/>
            <person name="Cabau C."/>
            <person name="Roques C."/>
            <person name="Donnadieu C."/>
            <person name="Bouchez O."/>
            <person name="Christie M."/>
            <person name="Larson W."/>
            <person name="Guiguen Y."/>
        </authorList>
    </citation>
    <scope>NUCLEOTIDE SEQUENCE [LARGE SCALE GENOMIC DNA]</scope>
    <source>
        <strain evidence="3">YP-PL-M2</strain>
        <tissue evidence="3">Blood</tissue>
    </source>
</reference>
<sequence>MSSGFCVRVLVLLLLTFCQHAKALSYSDFQRSLEPASSENLEPAAAPGAGGPSGSSGRQVDGYSPEGSVSSYRPGPLLIQKSRQKLQQPLQNDPNAGVLQTEAEIPQTEYRESGISSRYGITLYFPEPESTWQAKPEQRSYPAKSQQLPSYPAKSQQPPYPAYPAKPQLPAYPAKPQLPAYPAKPQLPAYPAKPQLPAYPAKPQQRAHPVEAATNTGACAQQISLTFGILTVPNSFWKLSSRVCGFPPIKY</sequence>
<feature type="compositionally biased region" description="Low complexity" evidence="1">
    <location>
        <begin position="192"/>
        <end position="204"/>
    </location>
</feature>
<evidence type="ECO:0000313" key="3">
    <source>
        <dbReference type="EMBL" id="TDH03695.1"/>
    </source>
</evidence>
<feature type="chain" id="PRO_5019792970" evidence="2">
    <location>
        <begin position="24"/>
        <end position="251"/>
    </location>
</feature>
<evidence type="ECO:0000256" key="1">
    <source>
        <dbReference type="SAM" id="MobiDB-lite"/>
    </source>
</evidence>
<comment type="caution">
    <text evidence="3">The sequence shown here is derived from an EMBL/GenBank/DDBJ whole genome shotgun (WGS) entry which is preliminary data.</text>
</comment>
<dbReference type="EMBL" id="SCKG01000014">
    <property type="protein sequence ID" value="TDH03695.1"/>
    <property type="molecule type" value="Genomic_DNA"/>
</dbReference>
<feature type="signal peptide" evidence="2">
    <location>
        <begin position="1"/>
        <end position="23"/>
    </location>
</feature>
<protein>
    <submittedName>
        <fullName evidence="3">Uncharacterized protein</fullName>
    </submittedName>
</protein>
<feature type="region of interest" description="Disordered" evidence="1">
    <location>
        <begin position="37"/>
        <end position="111"/>
    </location>
</feature>
<name>A0A484CNN7_PERFV</name>
<gene>
    <name evidence="3" type="ORF">EPR50_G00144680</name>
</gene>